<dbReference type="PROSITE" id="PS50093">
    <property type="entry name" value="PKD"/>
    <property type="match status" value="1"/>
</dbReference>
<dbReference type="InterPro" id="IPR000601">
    <property type="entry name" value="PKD_dom"/>
</dbReference>
<protein>
    <recommendedName>
        <fullName evidence="5">PKD domain-containing protein</fullName>
    </recommendedName>
</protein>
<organism evidence="3 4">
    <name type="scientific">Litorihabitans aurantiacus</name>
    <dbReference type="NCBI Taxonomy" id="1930061"/>
    <lineage>
        <taxon>Bacteria</taxon>
        <taxon>Bacillati</taxon>
        <taxon>Actinomycetota</taxon>
        <taxon>Actinomycetes</taxon>
        <taxon>Micrococcales</taxon>
        <taxon>Beutenbergiaceae</taxon>
        <taxon>Litorihabitans</taxon>
    </lineage>
</organism>
<dbReference type="EMBL" id="BSUM01000001">
    <property type="protein sequence ID" value="GMA31808.1"/>
    <property type="molecule type" value="Genomic_DNA"/>
</dbReference>
<dbReference type="AlphaFoldDB" id="A0AA38CP91"/>
<comment type="caution">
    <text evidence="3">The sequence shown here is derived from an EMBL/GenBank/DDBJ whole genome shotgun (WGS) entry which is preliminary data.</text>
</comment>
<reference evidence="3" key="2">
    <citation type="submission" date="2023-02" db="EMBL/GenBank/DDBJ databases">
        <authorList>
            <person name="Sun Q."/>
            <person name="Mori K."/>
        </authorList>
    </citation>
    <scope>NUCLEOTIDE SEQUENCE</scope>
    <source>
        <strain evidence="3">NBRC 112290</strain>
    </source>
</reference>
<dbReference type="InterPro" id="IPR035986">
    <property type="entry name" value="PKD_dom_sf"/>
</dbReference>
<feature type="domain" description="SLH" evidence="2">
    <location>
        <begin position="200"/>
        <end position="267"/>
    </location>
</feature>
<evidence type="ECO:0008006" key="5">
    <source>
        <dbReference type="Google" id="ProtNLM"/>
    </source>
</evidence>
<dbReference type="SMART" id="SM00089">
    <property type="entry name" value="PKD"/>
    <property type="match status" value="1"/>
</dbReference>
<dbReference type="Gene3D" id="2.60.40.10">
    <property type="entry name" value="Immunoglobulins"/>
    <property type="match status" value="1"/>
</dbReference>
<name>A0AA38CP91_9MICO</name>
<dbReference type="Pfam" id="PF00801">
    <property type="entry name" value="PKD"/>
    <property type="match status" value="1"/>
</dbReference>
<dbReference type="InterPro" id="IPR022409">
    <property type="entry name" value="PKD/Chitinase_dom"/>
</dbReference>
<dbReference type="Proteomes" id="UP001157161">
    <property type="component" value="Unassembled WGS sequence"/>
</dbReference>
<dbReference type="InterPro" id="IPR013783">
    <property type="entry name" value="Ig-like_fold"/>
</dbReference>
<evidence type="ECO:0000313" key="3">
    <source>
        <dbReference type="EMBL" id="GMA31808.1"/>
    </source>
</evidence>
<reference evidence="3" key="1">
    <citation type="journal article" date="2014" name="Int. J. Syst. Evol. Microbiol.">
        <title>Complete genome sequence of Corynebacterium casei LMG S-19264T (=DSM 44701T), isolated from a smear-ripened cheese.</title>
        <authorList>
            <consortium name="US DOE Joint Genome Institute (JGI-PGF)"/>
            <person name="Walter F."/>
            <person name="Albersmeier A."/>
            <person name="Kalinowski J."/>
            <person name="Ruckert C."/>
        </authorList>
    </citation>
    <scope>NUCLEOTIDE SEQUENCE</scope>
    <source>
        <strain evidence="3">NBRC 112290</strain>
    </source>
</reference>
<feature type="domain" description="SLH" evidence="2">
    <location>
        <begin position="269"/>
        <end position="331"/>
    </location>
</feature>
<feature type="domain" description="PKD" evidence="1">
    <location>
        <begin position="22"/>
        <end position="113"/>
    </location>
</feature>
<dbReference type="PROSITE" id="PS51272">
    <property type="entry name" value="SLH"/>
    <property type="match status" value="3"/>
</dbReference>
<dbReference type="GO" id="GO:0005975">
    <property type="term" value="P:carbohydrate metabolic process"/>
    <property type="evidence" value="ECO:0007669"/>
    <property type="project" value="UniProtKB-ARBA"/>
</dbReference>
<gene>
    <name evidence="3" type="ORF">GCM10025875_18000</name>
</gene>
<sequence>MHLMAVADDGDRSVIETAAPLTVTAREVGPATTGVELSAMLADVTGGAPGARASVSWGDGGDLDDAGITDGVVNAAHTYSEPGTYAVTVTVDDDTLSRSVELEVVVEDEAAATPPTIQASPDSVVVGAPLTVTGRDFTAGEDVTVTLPGGEKQSVTAGDDGAFALRVSLAAGTQPGTATITALGGESGVAAEAALTVLPPAFTFVDVPPGLLFHDEITWLAGRGVTTGWELGDGTREYRPLAPINRDAMAAFLYRLAGSPDFTAPTVSPFVDVATDNQFYREIAWLHAQKISTGWAEADGSVTFRPLQPIARDAMAAFLFRYAQVGDYQAPATSAFTDVDPGNQFYREISWLAASGVSTGWKGNDGTAIYRPLTPINRDAMAAFVYRLDRLG</sequence>
<dbReference type="SUPFAM" id="SSF49299">
    <property type="entry name" value="PKD domain"/>
    <property type="match status" value="1"/>
</dbReference>
<keyword evidence="4" id="KW-1185">Reference proteome</keyword>
<feature type="domain" description="SLH" evidence="2">
    <location>
        <begin position="332"/>
        <end position="392"/>
    </location>
</feature>
<dbReference type="Pfam" id="PF00395">
    <property type="entry name" value="SLH"/>
    <property type="match status" value="1"/>
</dbReference>
<evidence type="ECO:0000259" key="1">
    <source>
        <dbReference type="PROSITE" id="PS50093"/>
    </source>
</evidence>
<dbReference type="InterPro" id="IPR001119">
    <property type="entry name" value="SLH_dom"/>
</dbReference>
<evidence type="ECO:0000313" key="4">
    <source>
        <dbReference type="Proteomes" id="UP001157161"/>
    </source>
</evidence>
<proteinExistence type="predicted"/>
<accession>A0AA38CP91</accession>
<evidence type="ECO:0000259" key="2">
    <source>
        <dbReference type="PROSITE" id="PS51272"/>
    </source>
</evidence>